<dbReference type="EMBL" id="BORB01000021">
    <property type="protein sequence ID" value="GIN58288.1"/>
    <property type="molecule type" value="Genomic_DNA"/>
</dbReference>
<dbReference type="InterPro" id="IPR014875">
    <property type="entry name" value="Mor_transcription_activator"/>
</dbReference>
<evidence type="ECO:0000313" key="3">
    <source>
        <dbReference type="Proteomes" id="UP000679950"/>
    </source>
</evidence>
<comment type="caution">
    <text evidence="2">The sequence shown here is derived from an EMBL/GenBank/DDBJ whole genome shotgun (WGS) entry which is preliminary data.</text>
</comment>
<dbReference type="InterPro" id="IPR052411">
    <property type="entry name" value="c-mor_Regulatory_Protein"/>
</dbReference>
<sequence>MSYKNGKEVLPPHLLKELQKYIQGELIYVPKQTSQRAGWGEANGSRLALAKRNEEIYRLYREGQSFEELEQTYNLSMDSIRKIVYKTRELYSEVKQ</sequence>
<dbReference type="InterPro" id="IPR049739">
    <property type="entry name" value="YraL-like"/>
</dbReference>
<evidence type="ECO:0000313" key="2">
    <source>
        <dbReference type="EMBL" id="GIN58288.1"/>
    </source>
</evidence>
<dbReference type="PANTHER" id="PTHR37812:SF1">
    <property type="entry name" value="MU-LIKE PROPHAGE FLUMU PROTEIN C"/>
    <property type="match status" value="1"/>
</dbReference>
<organism evidence="2 3">
    <name type="scientific">Lederbergia ruris</name>
    <dbReference type="NCBI Taxonomy" id="217495"/>
    <lineage>
        <taxon>Bacteria</taxon>
        <taxon>Bacillati</taxon>
        <taxon>Bacillota</taxon>
        <taxon>Bacilli</taxon>
        <taxon>Bacillales</taxon>
        <taxon>Bacillaceae</taxon>
        <taxon>Lederbergia</taxon>
    </lineage>
</organism>
<dbReference type="NCBIfam" id="NF040785">
    <property type="entry name" value="CD3324_fam"/>
    <property type="match status" value="1"/>
</dbReference>
<dbReference type="Gene3D" id="1.10.10.60">
    <property type="entry name" value="Homeodomain-like"/>
    <property type="match status" value="1"/>
</dbReference>
<dbReference type="Pfam" id="PF08765">
    <property type="entry name" value="Mor"/>
    <property type="match status" value="1"/>
</dbReference>
<reference evidence="2 3" key="1">
    <citation type="submission" date="2021-03" db="EMBL/GenBank/DDBJ databases">
        <title>Antimicrobial resistance genes in bacteria isolated from Japanese honey, and their potential for conferring macrolide and lincosamide resistance in the American foulbrood pathogen Paenibacillus larvae.</title>
        <authorList>
            <person name="Okamoto M."/>
            <person name="Kumagai M."/>
            <person name="Kanamori H."/>
            <person name="Takamatsu D."/>
        </authorList>
    </citation>
    <scope>NUCLEOTIDE SEQUENCE [LARGE SCALE GENOMIC DNA]</scope>
    <source>
        <strain evidence="2 3">J8TS2</strain>
    </source>
</reference>
<dbReference type="RefSeq" id="WP_212966536.1">
    <property type="nucleotide sequence ID" value="NZ_BORB01000021.1"/>
</dbReference>
<protein>
    <recommendedName>
        <fullName evidence="1">Mor transcription activator domain-containing protein</fullName>
    </recommendedName>
</protein>
<accession>A0ABQ4KLM5</accession>
<dbReference type="Proteomes" id="UP000679950">
    <property type="component" value="Unassembled WGS sequence"/>
</dbReference>
<feature type="domain" description="Mor transcription activator" evidence="1">
    <location>
        <begin position="44"/>
        <end position="96"/>
    </location>
</feature>
<dbReference type="InterPro" id="IPR009057">
    <property type="entry name" value="Homeodomain-like_sf"/>
</dbReference>
<evidence type="ECO:0000259" key="1">
    <source>
        <dbReference type="Pfam" id="PF08765"/>
    </source>
</evidence>
<dbReference type="PANTHER" id="PTHR37812">
    <property type="entry name" value="MU-LIKE PROPHAGE FLUMU PROTEIN C"/>
    <property type="match status" value="1"/>
</dbReference>
<dbReference type="SUPFAM" id="SSF46689">
    <property type="entry name" value="Homeodomain-like"/>
    <property type="match status" value="1"/>
</dbReference>
<keyword evidence="3" id="KW-1185">Reference proteome</keyword>
<name>A0ABQ4KLM5_9BACI</name>
<proteinExistence type="predicted"/>
<gene>
    <name evidence="2" type="ORF">J8TS2_26070</name>
</gene>